<feature type="compositionally biased region" description="Basic residues" evidence="1">
    <location>
        <begin position="126"/>
        <end position="135"/>
    </location>
</feature>
<dbReference type="EMBL" id="AP019297">
    <property type="protein sequence ID" value="BBG95608.1"/>
    <property type="molecule type" value="Genomic_DNA"/>
</dbReference>
<gene>
    <name evidence="2" type="ORF">Prudu_004200</name>
</gene>
<feature type="region of interest" description="Disordered" evidence="1">
    <location>
        <begin position="1"/>
        <end position="43"/>
    </location>
</feature>
<feature type="compositionally biased region" description="Polar residues" evidence="1">
    <location>
        <begin position="160"/>
        <end position="180"/>
    </location>
</feature>
<accession>A0A4Y1QUX8</accession>
<feature type="non-terminal residue" evidence="2">
    <location>
        <position position="197"/>
    </location>
</feature>
<reference evidence="2" key="1">
    <citation type="journal article" date="2019" name="Science">
        <title>Mutation of a bHLH transcription factor allowed almond domestication.</title>
        <authorList>
            <person name="Sanchez-Perez R."/>
            <person name="Pavan S."/>
            <person name="Mazzeo R."/>
            <person name="Moldovan C."/>
            <person name="Aiese Cigliano R."/>
            <person name="Del Cueto J."/>
            <person name="Ricciardi F."/>
            <person name="Lotti C."/>
            <person name="Ricciardi L."/>
            <person name="Dicenta F."/>
            <person name="Lopez-Marques R.L."/>
            <person name="Lindberg Moller B."/>
        </authorList>
    </citation>
    <scope>NUCLEOTIDE SEQUENCE</scope>
</reference>
<feature type="compositionally biased region" description="Basic and acidic residues" evidence="1">
    <location>
        <begin position="181"/>
        <end position="197"/>
    </location>
</feature>
<evidence type="ECO:0000256" key="1">
    <source>
        <dbReference type="SAM" id="MobiDB-lite"/>
    </source>
</evidence>
<name>A0A4Y1QUX8_PRUDU</name>
<evidence type="ECO:0000313" key="2">
    <source>
        <dbReference type="EMBL" id="BBG95608.1"/>
    </source>
</evidence>
<feature type="non-terminal residue" evidence="2">
    <location>
        <position position="1"/>
    </location>
</feature>
<sequence length="197" mass="21987">FRKPVGQPPSKPPQRRLKPPRPSGPDPAAPASSRHQPQPVRRPCCCLEPLETAGKRSSFGRFSNLSFSLIRPPNQSCEAPGVQLIHRRDLREVQLARTSSRRRTKETTRAIILAPDPPPRQIEKGKGKKVIRARHSPGVGHAQDSARIPKRKLGRVLSPSLDNMSPISSLESDPMSPSRSETQRPVEDPQTRSEYRE</sequence>
<feature type="compositionally biased region" description="Pro residues" evidence="1">
    <location>
        <begin position="1"/>
        <end position="12"/>
    </location>
</feature>
<organism evidence="2">
    <name type="scientific">Prunus dulcis</name>
    <name type="common">Almond</name>
    <name type="synonym">Amygdalus dulcis</name>
    <dbReference type="NCBI Taxonomy" id="3755"/>
    <lineage>
        <taxon>Eukaryota</taxon>
        <taxon>Viridiplantae</taxon>
        <taxon>Streptophyta</taxon>
        <taxon>Embryophyta</taxon>
        <taxon>Tracheophyta</taxon>
        <taxon>Spermatophyta</taxon>
        <taxon>Magnoliopsida</taxon>
        <taxon>eudicotyledons</taxon>
        <taxon>Gunneridae</taxon>
        <taxon>Pentapetalae</taxon>
        <taxon>rosids</taxon>
        <taxon>fabids</taxon>
        <taxon>Rosales</taxon>
        <taxon>Rosaceae</taxon>
        <taxon>Amygdaloideae</taxon>
        <taxon>Amygdaleae</taxon>
        <taxon>Prunus</taxon>
    </lineage>
</organism>
<feature type="region of interest" description="Disordered" evidence="1">
    <location>
        <begin position="115"/>
        <end position="197"/>
    </location>
</feature>
<dbReference type="AlphaFoldDB" id="A0A4Y1QUX8"/>
<proteinExistence type="predicted"/>
<protein>
    <submittedName>
        <fullName evidence="2">Uncharacterized protein</fullName>
    </submittedName>
</protein>